<name>A0A288QT08_9LACO</name>
<organism evidence="1 2">
    <name type="scientific">Weissella soli</name>
    <dbReference type="NCBI Taxonomy" id="155866"/>
    <lineage>
        <taxon>Bacteria</taxon>
        <taxon>Bacillati</taxon>
        <taxon>Bacillota</taxon>
        <taxon>Bacilli</taxon>
        <taxon>Lactobacillales</taxon>
        <taxon>Lactobacillaceae</taxon>
        <taxon>Weissella</taxon>
    </lineage>
</organism>
<comment type="caution">
    <text evidence="1">The sequence shown here is derived from an EMBL/GenBank/DDBJ whole genome shotgun (WGS) entry which is preliminary data.</text>
</comment>
<dbReference type="AlphaFoldDB" id="A0A288QT08"/>
<dbReference type="NCBIfam" id="NF003353">
    <property type="entry name" value="PRK04387.1"/>
    <property type="match status" value="1"/>
</dbReference>
<dbReference type="EMBL" id="QRAS01000001">
    <property type="protein sequence ID" value="RDL11732.1"/>
    <property type="molecule type" value="Genomic_DNA"/>
</dbReference>
<evidence type="ECO:0000313" key="2">
    <source>
        <dbReference type="Proteomes" id="UP000254912"/>
    </source>
</evidence>
<reference evidence="1 2" key="1">
    <citation type="submission" date="2018-07" db="EMBL/GenBank/DDBJ databases">
        <title>Genomic Encyclopedia of Type Strains, Phase III (KMG-III): the genomes of soil and plant-associated and newly described type strains.</title>
        <authorList>
            <person name="Whitman W."/>
        </authorList>
    </citation>
    <scope>NUCLEOTIDE SEQUENCE [LARGE SCALE GENOMIC DNA]</scope>
    <source>
        <strain evidence="1 2">CECT 7031</strain>
    </source>
</reference>
<accession>A0A288QT08</accession>
<dbReference type="Pfam" id="PF05256">
    <property type="entry name" value="UPF0223"/>
    <property type="match status" value="1"/>
</dbReference>
<dbReference type="Proteomes" id="UP000254912">
    <property type="component" value="Unassembled WGS sequence"/>
</dbReference>
<dbReference type="InterPro" id="IPR023324">
    <property type="entry name" value="BH2638-like_sf"/>
</dbReference>
<dbReference type="KEGG" id="wso:WSWS_00521"/>
<gene>
    <name evidence="1" type="ORF">DFP99_0150</name>
</gene>
<evidence type="ECO:0000313" key="1">
    <source>
        <dbReference type="EMBL" id="RDL11732.1"/>
    </source>
</evidence>
<proteinExistence type="predicted"/>
<dbReference type="Gene3D" id="1.10.220.80">
    <property type="entry name" value="BH2638-like"/>
    <property type="match status" value="1"/>
</dbReference>
<dbReference type="InterPro" id="IPR007920">
    <property type="entry name" value="UPF0223"/>
</dbReference>
<dbReference type="SUPFAM" id="SSF158504">
    <property type="entry name" value="BH2638-like"/>
    <property type="match status" value="1"/>
</dbReference>
<sequence length="116" mass="13059">MITLINKIHGTPSTTRNTLGKRMAGDKNFKYPMLDGWSTQDIITVSNLYTAVANAYEGGVNRDELLLAYDQFKQVVPSKAEEKQLDRAFCSESSYSIYRTITTARNAQTKRVIMEG</sequence>
<keyword evidence="2" id="KW-1185">Reference proteome</keyword>
<protein>
    <submittedName>
        <fullName evidence="1">Uncharacterized protein YktA (UPF0223 family)</fullName>
    </submittedName>
</protein>